<evidence type="ECO:0000256" key="2">
    <source>
        <dbReference type="ARBA" id="ARBA00022679"/>
    </source>
</evidence>
<reference evidence="5" key="1">
    <citation type="journal article" date="2022" name="Nat. Microbiol.">
        <title>Unique mobile elements and scalable gene flow at the prokaryote-eukaryote boundary revealed by circularized Asgard archaea genomes.</title>
        <authorList>
            <person name="Wu F."/>
            <person name="Speth D.R."/>
            <person name="Philosof A."/>
            <person name="Cremiere A."/>
            <person name="Narayanan A."/>
            <person name="Barco R.A."/>
            <person name="Connon S.A."/>
            <person name="Amend J.P."/>
            <person name="Antoshechkin I.A."/>
            <person name="Orphan V.J."/>
        </authorList>
    </citation>
    <scope>NUCLEOTIDE SEQUENCE</scope>
    <source>
        <strain evidence="5">PM71</strain>
    </source>
</reference>
<dbReference type="Pfam" id="PF00294">
    <property type="entry name" value="PfkB"/>
    <property type="match status" value="1"/>
</dbReference>
<dbReference type="EMBL" id="CP084166">
    <property type="protein sequence ID" value="UJG41883.1"/>
    <property type="molecule type" value="Genomic_DNA"/>
</dbReference>
<evidence type="ECO:0000259" key="4">
    <source>
        <dbReference type="Pfam" id="PF00294"/>
    </source>
</evidence>
<evidence type="ECO:0000256" key="1">
    <source>
        <dbReference type="ARBA" id="ARBA00010688"/>
    </source>
</evidence>
<gene>
    <name evidence="5" type="ORF">K9W45_05315</name>
</gene>
<dbReference type="Proteomes" id="UP001201020">
    <property type="component" value="Chromosome"/>
</dbReference>
<evidence type="ECO:0000313" key="5">
    <source>
        <dbReference type="EMBL" id="UJG41883.1"/>
    </source>
</evidence>
<dbReference type="AlphaFoldDB" id="A0A9Y1BMS5"/>
<dbReference type="SUPFAM" id="SSF53613">
    <property type="entry name" value="Ribokinase-like"/>
    <property type="match status" value="1"/>
</dbReference>
<keyword evidence="3 5" id="KW-0418">Kinase</keyword>
<dbReference type="InterPro" id="IPR011611">
    <property type="entry name" value="PfkB_dom"/>
</dbReference>
<dbReference type="GO" id="GO:0016301">
    <property type="term" value="F:kinase activity"/>
    <property type="evidence" value="ECO:0007669"/>
    <property type="project" value="UniProtKB-KW"/>
</dbReference>
<organism evidence="5">
    <name type="scientific">Candidatus Heimdallarchaeum aukensis</name>
    <dbReference type="NCBI Taxonomy" id="2876573"/>
    <lineage>
        <taxon>Archaea</taxon>
        <taxon>Promethearchaeati</taxon>
        <taxon>Candidatus Heimdallarchaeota</taxon>
        <taxon>Candidatus Heimdallarchaeia (ex Rinke et al. 2021) (nom. nud.)</taxon>
        <taxon>Candidatus Heimdallarchaeales</taxon>
        <taxon>Candidatus Heimdallarchaeaceae</taxon>
        <taxon>Candidatus Heimdallarchaeum</taxon>
    </lineage>
</organism>
<proteinExistence type="inferred from homology"/>
<accession>A0A9Y1BMS5</accession>
<keyword evidence="2" id="KW-0808">Transferase</keyword>
<dbReference type="PANTHER" id="PTHR43085:SF57">
    <property type="entry name" value="CARBOHYDRATE KINASE PFKB DOMAIN-CONTAINING PROTEIN"/>
    <property type="match status" value="1"/>
</dbReference>
<dbReference type="InterPro" id="IPR050306">
    <property type="entry name" value="PfkB_Carbo_kinase"/>
</dbReference>
<feature type="domain" description="Carbohydrate kinase PfkB" evidence="4">
    <location>
        <begin position="152"/>
        <end position="276"/>
    </location>
</feature>
<protein>
    <submittedName>
        <fullName evidence="5">PfkB family carbohydrate kinase</fullName>
    </submittedName>
</protein>
<evidence type="ECO:0000256" key="3">
    <source>
        <dbReference type="ARBA" id="ARBA00022777"/>
    </source>
</evidence>
<dbReference type="InterPro" id="IPR029056">
    <property type="entry name" value="Ribokinase-like"/>
</dbReference>
<dbReference type="PANTHER" id="PTHR43085">
    <property type="entry name" value="HEXOKINASE FAMILY MEMBER"/>
    <property type="match status" value="1"/>
</dbReference>
<comment type="similarity">
    <text evidence="1">Belongs to the carbohydrate kinase PfkB family.</text>
</comment>
<dbReference type="Gene3D" id="3.40.1190.20">
    <property type="match status" value="1"/>
</dbReference>
<name>A0A9Y1BMS5_9ARCH</name>
<sequence length="299" mass="33977">MKYEITLISHLVLDDKIFYRENKVIEEYNQLGGPATYGLLVKPFINHEIKLLTSCAKDFPISEIKTEAKNITIIPSETTTRFKHEIFNDHRKLYLLNTAKKLDTKIQTIDEGKACLCSPVFKEISTDSVKYLTKNHEITVVDIQGFLRFREKNNLITYKFSQDEIIDILKMADFVKISYDEATIITQERSLSRIFTKLGGKSPIITLGKEGVAYKKEDRIFRIQAPLVKEVDPTGAGDVFITAFLAKMIETENIDYSIAFGIALSSHAVTTRGAAPLPKVNYEKITDQLLDTKSEIKIN</sequence>